<sequence length="38" mass="4498">MSQSKIGRKTFAFRQRLEFNIIISQKDSRLKALDNIFP</sequence>
<reference evidence="1" key="1">
    <citation type="journal article" date="2011" name="Environ. Microbiol.">
        <title>Genomic insights into the metabolic potential of the polycyclic aromatic hydrocarbon degrading sulfate-reducing Deltaproteobacterium N47.</title>
        <authorList>
            <person name="Bergmann F."/>
            <person name="Selesi D."/>
            <person name="Weinmaier T."/>
            <person name="Tischler P."/>
            <person name="Rattei T."/>
            <person name="Meckenstock R.U."/>
        </authorList>
    </citation>
    <scope>NUCLEOTIDE SEQUENCE</scope>
</reference>
<organism evidence="1">
    <name type="scientific">uncultured Desulfobacterium sp</name>
    <dbReference type="NCBI Taxonomy" id="201089"/>
    <lineage>
        <taxon>Bacteria</taxon>
        <taxon>Pseudomonadati</taxon>
        <taxon>Thermodesulfobacteriota</taxon>
        <taxon>Desulfobacteria</taxon>
        <taxon>Desulfobacterales</taxon>
        <taxon>Desulfobacteriaceae</taxon>
        <taxon>Desulfobacterium</taxon>
        <taxon>environmental samples</taxon>
    </lineage>
</organism>
<dbReference type="EMBL" id="FR695870">
    <property type="protein sequence ID" value="CBX28953.1"/>
    <property type="molecule type" value="Genomic_DNA"/>
</dbReference>
<evidence type="ECO:0000313" key="1">
    <source>
        <dbReference type="EMBL" id="CBX28953.1"/>
    </source>
</evidence>
<accession>E1YE23</accession>
<name>E1YE23_9BACT</name>
<proteinExistence type="predicted"/>
<dbReference type="AlphaFoldDB" id="E1YE23"/>
<protein>
    <submittedName>
        <fullName evidence="1">Uncharacterized protein</fullName>
    </submittedName>
</protein>
<gene>
    <name evidence="1" type="ORF">N47_B20990</name>
</gene>